<keyword evidence="4 6" id="KW-0663">Pyridoxal phosphate</keyword>
<dbReference type="EMBL" id="CP042906">
    <property type="protein sequence ID" value="QEX15764.1"/>
    <property type="molecule type" value="Genomic_DNA"/>
</dbReference>
<evidence type="ECO:0000256" key="6">
    <source>
        <dbReference type="PIRSR" id="PIRSR602129-50"/>
    </source>
</evidence>
<dbReference type="AlphaFoldDB" id="A0A5J6ME85"/>
<dbReference type="PANTHER" id="PTHR11999:SF70">
    <property type="entry name" value="MIP05841P"/>
    <property type="match status" value="1"/>
</dbReference>
<evidence type="ECO:0000256" key="4">
    <source>
        <dbReference type="ARBA" id="ARBA00022898"/>
    </source>
</evidence>
<gene>
    <name evidence="8" type="ORF">FRZ44_10510</name>
</gene>
<dbReference type="InterPro" id="IPR015422">
    <property type="entry name" value="PyrdxlP-dep_Trfase_small"/>
</dbReference>
<dbReference type="GO" id="GO:0030170">
    <property type="term" value="F:pyridoxal phosphate binding"/>
    <property type="evidence" value="ECO:0007669"/>
    <property type="project" value="InterPro"/>
</dbReference>
<dbReference type="InterPro" id="IPR010977">
    <property type="entry name" value="Aromatic_deC"/>
</dbReference>
<evidence type="ECO:0000256" key="1">
    <source>
        <dbReference type="ARBA" id="ARBA00001933"/>
    </source>
</evidence>
<evidence type="ECO:0000256" key="7">
    <source>
        <dbReference type="RuleBase" id="RU000382"/>
    </source>
</evidence>
<dbReference type="Gene3D" id="3.90.1150.10">
    <property type="entry name" value="Aspartate Aminotransferase, domain 1"/>
    <property type="match status" value="1"/>
</dbReference>
<dbReference type="InterPro" id="IPR002129">
    <property type="entry name" value="PyrdxlP-dep_de-COase"/>
</dbReference>
<keyword evidence="3" id="KW-0210">Decarboxylase</keyword>
<dbReference type="InterPro" id="IPR015421">
    <property type="entry name" value="PyrdxlP-dep_Trfase_major"/>
</dbReference>
<evidence type="ECO:0000256" key="2">
    <source>
        <dbReference type="ARBA" id="ARBA00009533"/>
    </source>
</evidence>
<evidence type="ECO:0000313" key="8">
    <source>
        <dbReference type="EMBL" id="QEX15764.1"/>
    </source>
</evidence>
<accession>A0A5J6ME85</accession>
<proteinExistence type="inferred from homology"/>
<dbReference type="Pfam" id="PF00282">
    <property type="entry name" value="Pyridoxal_deC"/>
    <property type="match status" value="1"/>
</dbReference>
<keyword evidence="9" id="KW-1185">Reference proteome</keyword>
<comment type="similarity">
    <text evidence="2 7">Belongs to the group II decarboxylase family.</text>
</comment>
<dbReference type="Gene3D" id="3.40.640.10">
    <property type="entry name" value="Type I PLP-dependent aspartate aminotransferase-like (Major domain)"/>
    <property type="match status" value="1"/>
</dbReference>
<dbReference type="GO" id="GO:0019752">
    <property type="term" value="P:carboxylic acid metabolic process"/>
    <property type="evidence" value="ECO:0007669"/>
    <property type="project" value="InterPro"/>
</dbReference>
<dbReference type="RefSeq" id="WP_225308554.1">
    <property type="nucleotide sequence ID" value="NZ_CP042906.1"/>
</dbReference>
<comment type="cofactor">
    <cofactor evidence="1 6 7">
        <name>pyridoxal 5'-phosphate</name>
        <dbReference type="ChEBI" id="CHEBI:597326"/>
    </cofactor>
</comment>
<organism evidence="8 9">
    <name type="scientific">Hypericibacter terrae</name>
    <dbReference type="NCBI Taxonomy" id="2602015"/>
    <lineage>
        <taxon>Bacteria</taxon>
        <taxon>Pseudomonadati</taxon>
        <taxon>Pseudomonadota</taxon>
        <taxon>Alphaproteobacteria</taxon>
        <taxon>Rhodospirillales</taxon>
        <taxon>Dongiaceae</taxon>
        <taxon>Hypericibacter</taxon>
    </lineage>
</organism>
<evidence type="ECO:0000256" key="5">
    <source>
        <dbReference type="ARBA" id="ARBA00023239"/>
    </source>
</evidence>
<dbReference type="GO" id="GO:0016831">
    <property type="term" value="F:carboxy-lyase activity"/>
    <property type="evidence" value="ECO:0007669"/>
    <property type="project" value="UniProtKB-KW"/>
</dbReference>
<feature type="modified residue" description="N6-(pyridoxal phosphate)lysine" evidence="6">
    <location>
        <position position="309"/>
    </location>
</feature>
<dbReference type="KEGG" id="htq:FRZ44_10510"/>
<protein>
    <submittedName>
        <fullName evidence="8">Aspartate aminotransferase family protein</fullName>
    </submittedName>
</protein>
<evidence type="ECO:0000256" key="3">
    <source>
        <dbReference type="ARBA" id="ARBA00022793"/>
    </source>
</evidence>
<dbReference type="Proteomes" id="UP000326202">
    <property type="component" value="Chromosome"/>
</dbReference>
<dbReference type="InterPro" id="IPR015424">
    <property type="entry name" value="PyrdxlP-dep_Trfase"/>
</dbReference>
<keyword evidence="8" id="KW-0808">Transferase</keyword>
<dbReference type="SUPFAM" id="SSF53383">
    <property type="entry name" value="PLP-dependent transferases"/>
    <property type="match status" value="1"/>
</dbReference>
<name>A0A5J6ME85_9PROT</name>
<dbReference type="PANTHER" id="PTHR11999">
    <property type="entry name" value="GROUP II PYRIDOXAL-5-PHOSPHATE DECARBOXYLASE"/>
    <property type="match status" value="1"/>
</dbReference>
<keyword evidence="5 7" id="KW-0456">Lyase</keyword>
<sequence length="486" mass="51958">MTDPRETAGKGSAMPAGWSAADELMLDRAAKHAIEFRRSLATRPQRPRKSLGDMRQAFAGPLAAQGRDGIDVIEDLVARADPGLAAMAGPRFFGWVIGASHPAGVAADWLTSAWGQNAAGHTPTPAVAACEEIAAGWLLELLDLPRECSVGFVTGATMANLTCLAAARGEMLRRAGWDADADGLFGAPPIQVILGEEAHASVFAALQLLGLGHHRVTRLPVDDQGRMELRAFETAMARTEGPVIAIAQAGHVNSGAFDPIGEIAAIGHRRKAWLHIDGAFGLWARACPETASLVQGLEAADSWATDGHKWLQLPYDCGFAIVRDAEAHRRAMTITASYLPALSAGERIPADYVPELSRRARAFPVWAMIQALGRDGVAQMVARHCRIARRMAEALGAEAGIAVLNRVELNQIVVRFGGDGPSGDDLTRRVIERVQRDGTCFAAGAQWKGRWIMRLSVISWYTTEAEADRAVGAIVGAWRAIRAGEA</sequence>
<evidence type="ECO:0000313" key="9">
    <source>
        <dbReference type="Proteomes" id="UP000326202"/>
    </source>
</evidence>
<dbReference type="GO" id="GO:0008483">
    <property type="term" value="F:transaminase activity"/>
    <property type="evidence" value="ECO:0007669"/>
    <property type="project" value="UniProtKB-KW"/>
</dbReference>
<keyword evidence="8" id="KW-0032">Aminotransferase</keyword>
<reference evidence="8 9" key="1">
    <citation type="submission" date="2019-08" db="EMBL/GenBank/DDBJ databases">
        <title>Hyperibacter terrae gen. nov., sp. nov. and Hyperibacter viscosus sp. nov., two new members in the family Rhodospirillaceae isolated from the rhizosphere of Hypericum perforatum.</title>
        <authorList>
            <person name="Noviana Z."/>
        </authorList>
    </citation>
    <scope>NUCLEOTIDE SEQUENCE [LARGE SCALE GENOMIC DNA]</scope>
    <source>
        <strain evidence="8 9">R5913</strain>
    </source>
</reference>